<dbReference type="SUPFAM" id="SSF52540">
    <property type="entry name" value="P-loop containing nucleoside triphosphate hydrolases"/>
    <property type="match status" value="1"/>
</dbReference>
<protein>
    <submittedName>
        <fullName evidence="1">Toxin</fullName>
    </submittedName>
</protein>
<sequence>MRVVVIGTSGAGKSTFAAALAQALQSPYIELDRLYWGPGWQPVAAQEFESAVAVAIEGQAWVADGNYHAVRDLLWSRATHVVWLNYGRLTVFSRVLWRTACRVALRTTLSHGNRETWAKAFFSRDSILLWSCRTFAKNRRKYAWLRESRQYPQLQWLEFSQPSQARRWLAAMQGRKA</sequence>
<dbReference type="InterPro" id="IPR052922">
    <property type="entry name" value="Cytidylate_Kinase-2"/>
</dbReference>
<dbReference type="RefSeq" id="WP_066471806.1">
    <property type="nucleotide sequence ID" value="NZ_BCNT01000001.1"/>
</dbReference>
<evidence type="ECO:0000313" key="2">
    <source>
        <dbReference type="Proteomes" id="UP001597463"/>
    </source>
</evidence>
<reference evidence="2" key="1">
    <citation type="journal article" date="2019" name="Int. J. Syst. Evol. Microbiol.">
        <title>The Global Catalogue of Microorganisms (GCM) 10K type strain sequencing project: providing services to taxonomists for standard genome sequencing and annotation.</title>
        <authorList>
            <consortium name="The Broad Institute Genomics Platform"/>
            <consortium name="The Broad Institute Genome Sequencing Center for Infectious Disease"/>
            <person name="Wu L."/>
            <person name="Ma J."/>
        </authorList>
    </citation>
    <scope>NUCLEOTIDE SEQUENCE [LARGE SCALE GENOMIC DNA]</scope>
    <source>
        <strain evidence="2">TISTR 1906</strain>
    </source>
</reference>
<dbReference type="EMBL" id="JBHUMV010000003">
    <property type="protein sequence ID" value="MFD2753889.1"/>
    <property type="molecule type" value="Genomic_DNA"/>
</dbReference>
<dbReference type="PANTHER" id="PTHR37816">
    <property type="entry name" value="YALI0E33011P"/>
    <property type="match status" value="1"/>
</dbReference>
<evidence type="ECO:0000313" key="1">
    <source>
        <dbReference type="EMBL" id="MFD2753889.1"/>
    </source>
</evidence>
<proteinExistence type="predicted"/>
<accession>A0ABW5UMS7</accession>
<dbReference type="PANTHER" id="PTHR37816:SF1">
    <property type="entry name" value="TOXIN"/>
    <property type="match status" value="1"/>
</dbReference>
<dbReference type="Proteomes" id="UP001597463">
    <property type="component" value="Unassembled WGS sequence"/>
</dbReference>
<keyword evidence="2" id="KW-1185">Reference proteome</keyword>
<gene>
    <name evidence="1" type="ORF">ACFSW6_07290</name>
</gene>
<organism evidence="1 2">
    <name type="scientific">Comamonas terrae</name>
    <dbReference type="NCBI Taxonomy" id="673548"/>
    <lineage>
        <taxon>Bacteria</taxon>
        <taxon>Pseudomonadati</taxon>
        <taxon>Pseudomonadota</taxon>
        <taxon>Betaproteobacteria</taxon>
        <taxon>Burkholderiales</taxon>
        <taxon>Comamonadaceae</taxon>
        <taxon>Comamonas</taxon>
    </lineage>
</organism>
<comment type="caution">
    <text evidence="1">The sequence shown here is derived from an EMBL/GenBank/DDBJ whole genome shotgun (WGS) entry which is preliminary data.</text>
</comment>
<name>A0ABW5UMS7_9BURK</name>
<dbReference type="InterPro" id="IPR027417">
    <property type="entry name" value="P-loop_NTPase"/>
</dbReference>
<dbReference type="Gene3D" id="3.40.50.300">
    <property type="entry name" value="P-loop containing nucleotide triphosphate hydrolases"/>
    <property type="match status" value="1"/>
</dbReference>